<dbReference type="RefSeq" id="WP_201363250.1">
    <property type="nucleotide sequence ID" value="NZ_BNJJ01000009.1"/>
</dbReference>
<evidence type="ECO:0000313" key="6">
    <source>
        <dbReference type="EMBL" id="GHO85609.1"/>
    </source>
</evidence>
<comment type="subcellular location">
    <subcellularLocation>
        <location evidence="1">Endomembrane system</location>
        <topology evidence="1">Multi-pass membrane protein</topology>
    </subcellularLocation>
</comment>
<keyword evidence="3 5" id="KW-1133">Transmembrane helix</keyword>
<feature type="transmembrane region" description="Helical" evidence="5">
    <location>
        <begin position="174"/>
        <end position="193"/>
    </location>
</feature>
<organism evidence="6 7">
    <name type="scientific">Dictyobacter formicarum</name>
    <dbReference type="NCBI Taxonomy" id="2778368"/>
    <lineage>
        <taxon>Bacteria</taxon>
        <taxon>Bacillati</taxon>
        <taxon>Chloroflexota</taxon>
        <taxon>Ktedonobacteria</taxon>
        <taxon>Ktedonobacterales</taxon>
        <taxon>Dictyobacteraceae</taxon>
        <taxon>Dictyobacter</taxon>
    </lineage>
</organism>
<dbReference type="InterPro" id="IPR008217">
    <property type="entry name" value="Ccc1_fam"/>
</dbReference>
<reference evidence="6 7" key="1">
    <citation type="journal article" date="2021" name="Int. J. Syst. Evol. Microbiol.">
        <title>Reticulibacter mediterranei gen. nov., sp. nov., within the new family Reticulibacteraceae fam. nov., and Ktedonospora formicarum gen. nov., sp. nov., Ktedonobacter robiniae sp. nov., Dictyobacter formicarum sp. nov. and Dictyobacter arantiisoli sp. nov., belonging to the class Ktedonobacteria.</title>
        <authorList>
            <person name="Yabe S."/>
            <person name="Zheng Y."/>
            <person name="Wang C.M."/>
            <person name="Sakai Y."/>
            <person name="Abe K."/>
            <person name="Yokota A."/>
            <person name="Donadio S."/>
            <person name="Cavaletti L."/>
            <person name="Monciardini P."/>
        </authorList>
    </citation>
    <scope>NUCLEOTIDE SEQUENCE [LARGE SCALE GENOMIC DNA]</scope>
    <source>
        <strain evidence="6 7">SOSP1-9</strain>
    </source>
</reference>
<feature type="transmembrane region" description="Helical" evidence="5">
    <location>
        <begin position="54"/>
        <end position="73"/>
    </location>
</feature>
<evidence type="ECO:0008006" key="8">
    <source>
        <dbReference type="Google" id="ProtNLM"/>
    </source>
</evidence>
<protein>
    <recommendedName>
        <fullName evidence="8">VIT family protein</fullName>
    </recommendedName>
</protein>
<keyword evidence="7" id="KW-1185">Reference proteome</keyword>
<evidence type="ECO:0000256" key="2">
    <source>
        <dbReference type="ARBA" id="ARBA00022692"/>
    </source>
</evidence>
<name>A0ABQ3VIU2_9CHLR</name>
<accession>A0ABQ3VIU2</accession>
<evidence type="ECO:0000256" key="1">
    <source>
        <dbReference type="ARBA" id="ARBA00004127"/>
    </source>
</evidence>
<feature type="transmembrane region" description="Helical" evidence="5">
    <location>
        <begin position="119"/>
        <end position="137"/>
    </location>
</feature>
<dbReference type="EMBL" id="BNJJ01000009">
    <property type="protein sequence ID" value="GHO85609.1"/>
    <property type="molecule type" value="Genomic_DNA"/>
</dbReference>
<feature type="transmembrane region" description="Helical" evidence="5">
    <location>
        <begin position="143"/>
        <end position="162"/>
    </location>
</feature>
<evidence type="ECO:0000256" key="3">
    <source>
        <dbReference type="ARBA" id="ARBA00022989"/>
    </source>
</evidence>
<evidence type="ECO:0000256" key="4">
    <source>
        <dbReference type="ARBA" id="ARBA00023136"/>
    </source>
</evidence>
<evidence type="ECO:0000256" key="5">
    <source>
        <dbReference type="SAM" id="Phobius"/>
    </source>
</evidence>
<feature type="transmembrane region" description="Helical" evidence="5">
    <location>
        <begin position="79"/>
        <end position="98"/>
    </location>
</feature>
<evidence type="ECO:0000313" key="7">
    <source>
        <dbReference type="Proteomes" id="UP000635565"/>
    </source>
</evidence>
<proteinExistence type="predicted"/>
<sequence length="195" mass="20779">MVQEKNNLDRPEVKIEQQTEKVTVRQEIAAIISALRNNDDTSHDFLLRVVQPGLAGLMDGSVSTLAPIFATAFATHNPFTAFLVGIASATGAGISMAFSEGLSDDGTLTGRGSPVVRGGITGIMTFLGGALHTLPFLVKDLHFALVLAYVVVAIELVLIAAIRHRYFKTQWLKSVIQVVGSGILVFIAAMIFGNA</sequence>
<keyword evidence="2 5" id="KW-0812">Transmembrane</keyword>
<dbReference type="Pfam" id="PF01988">
    <property type="entry name" value="VIT1"/>
    <property type="match status" value="1"/>
</dbReference>
<keyword evidence="4 5" id="KW-0472">Membrane</keyword>
<dbReference type="Proteomes" id="UP000635565">
    <property type="component" value="Unassembled WGS sequence"/>
</dbReference>
<comment type="caution">
    <text evidence="6">The sequence shown here is derived from an EMBL/GenBank/DDBJ whole genome shotgun (WGS) entry which is preliminary data.</text>
</comment>
<gene>
    <name evidence="6" type="ORF">KSZ_36150</name>
</gene>